<reference evidence="2" key="1">
    <citation type="submission" date="2017-09" db="EMBL/GenBank/DDBJ databases">
        <title>Brachybacterium sp. VM2412.</title>
        <authorList>
            <person name="Tak E.J."/>
            <person name="Bae J.-W."/>
        </authorList>
    </citation>
    <scope>NUCLEOTIDE SEQUENCE [LARGE SCALE GENOMIC DNA]</scope>
    <source>
        <strain evidence="2">VM2412</strain>
    </source>
</reference>
<evidence type="ECO:0000313" key="1">
    <source>
        <dbReference type="EMBL" id="ATG51106.1"/>
    </source>
</evidence>
<organism evidence="1 2">
    <name type="scientific">Brachybacterium vulturis</name>
    <dbReference type="NCBI Taxonomy" id="2017484"/>
    <lineage>
        <taxon>Bacteria</taxon>
        <taxon>Bacillati</taxon>
        <taxon>Actinomycetota</taxon>
        <taxon>Actinomycetes</taxon>
        <taxon>Micrococcales</taxon>
        <taxon>Dermabacteraceae</taxon>
        <taxon>Brachybacterium</taxon>
    </lineage>
</organism>
<name>A0A291GM46_9MICO</name>
<keyword evidence="2" id="KW-1185">Reference proteome</keyword>
<dbReference type="EMBL" id="CP023563">
    <property type="protein sequence ID" value="ATG51106.1"/>
    <property type="molecule type" value="Genomic_DNA"/>
</dbReference>
<proteinExistence type="predicted"/>
<dbReference type="KEGG" id="brz:CFK38_05830"/>
<gene>
    <name evidence="1" type="ORF">CFK38_05830</name>
</gene>
<evidence type="ECO:0000313" key="2">
    <source>
        <dbReference type="Proteomes" id="UP000218165"/>
    </source>
</evidence>
<accession>A0A291GM46</accession>
<sequence>MKDWLRDLEQEISRRVDASIQRGSLTSADELMECRTAPNGERIHFSIRGMLEDGDGSQDPDWMEPA</sequence>
<dbReference type="Proteomes" id="UP000218165">
    <property type="component" value="Chromosome"/>
</dbReference>
<protein>
    <submittedName>
        <fullName evidence="1">Uncharacterized protein</fullName>
    </submittedName>
</protein>
<dbReference type="AlphaFoldDB" id="A0A291GM46"/>